<evidence type="ECO:0000313" key="5">
    <source>
        <dbReference type="Proteomes" id="UP001329430"/>
    </source>
</evidence>
<evidence type="ECO:0000256" key="2">
    <source>
        <dbReference type="SAM" id="MobiDB-lite"/>
    </source>
</evidence>
<evidence type="ECO:0000256" key="1">
    <source>
        <dbReference type="ARBA" id="ARBA00023157"/>
    </source>
</evidence>
<evidence type="ECO:0008006" key="6">
    <source>
        <dbReference type="Google" id="ProtNLM"/>
    </source>
</evidence>
<gene>
    <name evidence="4" type="ORF">RI129_012683</name>
</gene>
<dbReference type="GO" id="GO:0005737">
    <property type="term" value="C:cytoplasm"/>
    <property type="evidence" value="ECO:0007669"/>
    <property type="project" value="TreeGrafter"/>
</dbReference>
<evidence type="ECO:0000313" key="4">
    <source>
        <dbReference type="EMBL" id="KAK5638388.1"/>
    </source>
</evidence>
<dbReference type="InterPro" id="IPR012674">
    <property type="entry name" value="Calycin"/>
</dbReference>
<dbReference type="Gene3D" id="2.40.128.20">
    <property type="match status" value="1"/>
</dbReference>
<dbReference type="PRINTS" id="PR01273">
    <property type="entry name" value="INVTBRTCOLOR"/>
</dbReference>
<dbReference type="GO" id="GO:0031409">
    <property type="term" value="F:pigment binding"/>
    <property type="evidence" value="ECO:0007669"/>
    <property type="project" value="InterPro"/>
</dbReference>
<accession>A0AAN7V2W2</accession>
<dbReference type="EMBL" id="JAVRBK010000010">
    <property type="protein sequence ID" value="KAK5638388.1"/>
    <property type="molecule type" value="Genomic_DNA"/>
</dbReference>
<dbReference type="PANTHER" id="PTHR10612">
    <property type="entry name" value="APOLIPOPROTEIN D"/>
    <property type="match status" value="1"/>
</dbReference>
<feature type="signal peptide" evidence="3">
    <location>
        <begin position="1"/>
        <end position="19"/>
    </location>
</feature>
<dbReference type="SUPFAM" id="SSF50814">
    <property type="entry name" value="Lipocalins"/>
    <property type="match status" value="1"/>
</dbReference>
<feature type="compositionally biased region" description="Acidic residues" evidence="2">
    <location>
        <begin position="277"/>
        <end position="286"/>
    </location>
</feature>
<sequence length="286" mass="32177">MSKLTLFVLFCCTAVQINGHSYGLGSCPVIPPMQDFNIHRMLGVWYVIQKTSTASTCITYNFTKLPEPYEYHLEQVSQHFILGLTPLKHEYKYRGRLTVPDNAIPSKMKVKFTLNPLGKADFTIFMTDYDVYAALYTCQGLGIGHRDSVTILSRTRTLDQMYVDKIRSKLISHNINPFELSIISQKDCPQKPGGLNININDETISTKSVAEVVRKAGEKIGDGIEYAVQGAKRVYSHLSHDDESVGGKIKDGAEYIPGGARSEYGNFEDKRERLEKVDDEVSPWLP</sequence>
<proteinExistence type="predicted"/>
<dbReference type="AlphaFoldDB" id="A0AAN7V2W2"/>
<dbReference type="PANTHER" id="PTHR10612:SF49">
    <property type="entry name" value="APOLIPOPROTEIN D-LIKE PROTEIN"/>
    <property type="match status" value="1"/>
</dbReference>
<protein>
    <recommendedName>
        <fullName evidence="6">Apolipoprotein D</fullName>
    </recommendedName>
</protein>
<organism evidence="4 5">
    <name type="scientific">Pyrocoelia pectoralis</name>
    <dbReference type="NCBI Taxonomy" id="417401"/>
    <lineage>
        <taxon>Eukaryota</taxon>
        <taxon>Metazoa</taxon>
        <taxon>Ecdysozoa</taxon>
        <taxon>Arthropoda</taxon>
        <taxon>Hexapoda</taxon>
        <taxon>Insecta</taxon>
        <taxon>Pterygota</taxon>
        <taxon>Neoptera</taxon>
        <taxon>Endopterygota</taxon>
        <taxon>Coleoptera</taxon>
        <taxon>Polyphaga</taxon>
        <taxon>Elateriformia</taxon>
        <taxon>Elateroidea</taxon>
        <taxon>Lampyridae</taxon>
        <taxon>Lampyrinae</taxon>
        <taxon>Pyrocoelia</taxon>
    </lineage>
</organism>
<dbReference type="GO" id="GO:0000302">
    <property type="term" value="P:response to reactive oxygen species"/>
    <property type="evidence" value="ECO:0007669"/>
    <property type="project" value="TreeGrafter"/>
</dbReference>
<keyword evidence="3" id="KW-0732">Signal</keyword>
<feature type="chain" id="PRO_5042906450" description="Apolipoprotein D" evidence="3">
    <location>
        <begin position="20"/>
        <end position="286"/>
    </location>
</feature>
<comment type="caution">
    <text evidence="4">The sequence shown here is derived from an EMBL/GenBank/DDBJ whole genome shotgun (WGS) entry which is preliminary data.</text>
</comment>
<keyword evidence="5" id="KW-1185">Reference proteome</keyword>
<evidence type="ECO:0000256" key="3">
    <source>
        <dbReference type="SAM" id="SignalP"/>
    </source>
</evidence>
<dbReference type="Proteomes" id="UP001329430">
    <property type="component" value="Chromosome 10"/>
</dbReference>
<feature type="region of interest" description="Disordered" evidence="2">
    <location>
        <begin position="257"/>
        <end position="286"/>
    </location>
</feature>
<dbReference type="GO" id="GO:0006629">
    <property type="term" value="P:lipid metabolic process"/>
    <property type="evidence" value="ECO:0007669"/>
    <property type="project" value="TreeGrafter"/>
</dbReference>
<dbReference type="PROSITE" id="PS51257">
    <property type="entry name" value="PROKAR_LIPOPROTEIN"/>
    <property type="match status" value="1"/>
</dbReference>
<dbReference type="InterPro" id="IPR003057">
    <property type="entry name" value="Invtbrt_color"/>
</dbReference>
<name>A0AAN7V2W2_9COLE</name>
<feature type="compositionally biased region" description="Basic and acidic residues" evidence="2">
    <location>
        <begin position="267"/>
        <end position="276"/>
    </location>
</feature>
<keyword evidence="1" id="KW-1015">Disulfide bond</keyword>
<reference evidence="4 5" key="1">
    <citation type="journal article" date="2024" name="Insects">
        <title>An Improved Chromosome-Level Genome Assembly of the Firefly Pyrocoelia pectoralis.</title>
        <authorList>
            <person name="Fu X."/>
            <person name="Meyer-Rochow V.B."/>
            <person name="Ballantyne L."/>
            <person name="Zhu X."/>
        </authorList>
    </citation>
    <scope>NUCLEOTIDE SEQUENCE [LARGE SCALE GENOMIC DNA]</scope>
    <source>
        <strain evidence="4">XCY_ONT2</strain>
    </source>
</reference>